<organism evidence="1 2">
    <name type="scientific">Treponema denticola</name>
    <dbReference type="NCBI Taxonomy" id="158"/>
    <lineage>
        <taxon>Bacteria</taxon>
        <taxon>Pseudomonadati</taxon>
        <taxon>Spirochaetota</taxon>
        <taxon>Spirochaetia</taxon>
        <taxon>Spirochaetales</taxon>
        <taxon>Treponemataceae</taxon>
        <taxon>Treponema</taxon>
    </lineage>
</organism>
<sequence>MKNIIIVLFHRYRQGVLILLRNKSLFFLFCILLISCKNKYSTNDFIFHIISPIESNVYYDDLPVVLSINKDIDSVYWTSSINGDLGKGSQISVNLLPGKHKIKVIAMGCEKVISITVLERFNKNLMKSKFRILQTPFDCIFKNQKYKAYIASLNGSADNFFIKKKNLNYLNCKDTNLEDEDGLKLFRCYDNINSVSPIPDVPILRYFKNTIENKSEKKFYIVNTKNQIAEPHYISFKKYYSSDNIDVWIPKKTLIDTVFLDLCINEVENIILDRVLKIFGKAADIDKNGKITIIFTQTINDEKKALGFFNPADFFKNNKDKNSVLYNPSSNEADIIYAAIPSGNPSDNYYYKAIAATIGHELTHAVSFTAKTYSRIIEGNLEAGRMDVFLDEGLSHLSENLIGYGFSGGNIKFFNKFLKDTTAYSFCKNSAAGLSDSAGQRGAMTLFLSWCFWKKGGMDWDVDNKVNLIDKGGISFLKELINSEYTGWEAIGYAFGTPTDTLFLEMLDSIIQSCNNKESVSCKKDPLTNEAVEFLPCMGEIDYNGFKITISEPEPKIKEGDVIKRFLPYSFAFLDNSLLEIENIYNVLTFYSENLEDSILFSLVR</sequence>
<dbReference type="RefSeq" id="WP_253721514.1">
    <property type="nucleotide sequence ID" value="NZ_CP051635.1"/>
</dbReference>
<protein>
    <submittedName>
        <fullName evidence="1">Uncharacterized protein</fullName>
    </submittedName>
</protein>
<dbReference type="EMBL" id="CP051635">
    <property type="protein sequence ID" value="UTD00296.1"/>
    <property type="molecule type" value="Genomic_DNA"/>
</dbReference>
<proteinExistence type="predicted"/>
<dbReference type="AlphaFoldDB" id="A0A9Q9BD67"/>
<gene>
    <name evidence="1" type="ORF">E4N86_06110</name>
</gene>
<dbReference type="Proteomes" id="UP001056981">
    <property type="component" value="Chromosome"/>
</dbReference>
<evidence type="ECO:0000313" key="1">
    <source>
        <dbReference type="EMBL" id="UTD00296.1"/>
    </source>
</evidence>
<name>A0A9Q9BD67_TREDN</name>
<evidence type="ECO:0000313" key="2">
    <source>
        <dbReference type="Proteomes" id="UP001056981"/>
    </source>
</evidence>
<reference evidence="1" key="1">
    <citation type="submission" date="2020-04" db="EMBL/GenBank/DDBJ databases">
        <title>Comparative genomics of oral phylogroup-2 Treponema strains.</title>
        <authorList>
            <person name="Zeng H."/>
            <person name="Chan Y.K."/>
            <person name="Watt R.M."/>
        </authorList>
    </citation>
    <scope>NUCLEOTIDE SEQUENCE</scope>
    <source>
        <strain evidence="1">OMZ 905</strain>
    </source>
</reference>
<accession>A0A9Q9BD67</accession>